<keyword evidence="2" id="KW-0540">Nuclease</keyword>
<comment type="similarity">
    <text evidence="4">Belongs to the HepT RNase toxin family.</text>
</comment>
<evidence type="ECO:0000256" key="4">
    <source>
        <dbReference type="ARBA" id="ARBA00024207"/>
    </source>
</evidence>
<dbReference type="GO" id="GO:0016787">
    <property type="term" value="F:hydrolase activity"/>
    <property type="evidence" value="ECO:0007669"/>
    <property type="project" value="UniProtKB-KW"/>
</dbReference>
<dbReference type="AlphaFoldDB" id="A0A6I0ESG4"/>
<dbReference type="OrthoDB" id="9796612at2"/>
<evidence type="ECO:0000256" key="3">
    <source>
        <dbReference type="ARBA" id="ARBA00022801"/>
    </source>
</evidence>
<keyword evidence="6" id="KW-1185">Reference proteome</keyword>
<evidence type="ECO:0000313" key="6">
    <source>
        <dbReference type="Proteomes" id="UP000468766"/>
    </source>
</evidence>
<name>A0A6I0ESG4_9FIRM</name>
<comment type="caution">
    <text evidence="5">The sequence shown here is derived from an EMBL/GenBank/DDBJ whole genome shotgun (WGS) entry which is preliminary data.</text>
</comment>
<dbReference type="Proteomes" id="UP000468766">
    <property type="component" value="Unassembled WGS sequence"/>
</dbReference>
<dbReference type="NCBIfam" id="NF047751">
    <property type="entry name" value="HepT_toxin"/>
    <property type="match status" value="1"/>
</dbReference>
<dbReference type="PANTHER" id="PTHR33397:SF3">
    <property type="entry name" value="MRNA NUCLEASE HEPT"/>
    <property type="match status" value="1"/>
</dbReference>
<organism evidence="5 6">
    <name type="scientific">Heliorestis acidaminivorans</name>
    <dbReference type="NCBI Taxonomy" id="553427"/>
    <lineage>
        <taxon>Bacteria</taxon>
        <taxon>Bacillati</taxon>
        <taxon>Bacillota</taxon>
        <taxon>Clostridia</taxon>
        <taxon>Eubacteriales</taxon>
        <taxon>Heliobacteriaceae</taxon>
        <taxon>Heliorestis</taxon>
    </lineage>
</organism>
<dbReference type="EMBL" id="WBXO01000009">
    <property type="protein sequence ID" value="KAB2951802.1"/>
    <property type="molecule type" value="Genomic_DNA"/>
</dbReference>
<accession>A0A6I0ESG4</accession>
<protein>
    <submittedName>
        <fullName evidence="5">DUF86 domain-containing protein</fullName>
    </submittedName>
</protein>
<dbReference type="GO" id="GO:0110001">
    <property type="term" value="C:toxin-antitoxin complex"/>
    <property type="evidence" value="ECO:0007669"/>
    <property type="project" value="InterPro"/>
</dbReference>
<dbReference type="InterPro" id="IPR008201">
    <property type="entry name" value="HepT-like"/>
</dbReference>
<evidence type="ECO:0000256" key="1">
    <source>
        <dbReference type="ARBA" id="ARBA00022649"/>
    </source>
</evidence>
<reference evidence="5 6" key="1">
    <citation type="submission" date="2019-10" db="EMBL/GenBank/DDBJ databases">
        <title>Whole-genome sequence of the extremophile Heliorestis acidaminivorans DSM 24790.</title>
        <authorList>
            <person name="Kyndt J.A."/>
            <person name="Meyer T.E."/>
        </authorList>
    </citation>
    <scope>NUCLEOTIDE SEQUENCE [LARGE SCALE GENOMIC DNA]</scope>
    <source>
        <strain evidence="5 6">DSM 24790</strain>
    </source>
</reference>
<dbReference type="InterPro" id="IPR052379">
    <property type="entry name" value="Type_VII_TA_RNase"/>
</dbReference>
<dbReference type="InterPro" id="IPR037038">
    <property type="entry name" value="HepT-like_sf"/>
</dbReference>
<dbReference type="Pfam" id="PF01934">
    <property type="entry name" value="HepT-like"/>
    <property type="match status" value="1"/>
</dbReference>
<keyword evidence="3" id="KW-0378">Hydrolase</keyword>
<proteinExistence type="inferred from homology"/>
<evidence type="ECO:0000256" key="2">
    <source>
        <dbReference type="ARBA" id="ARBA00022722"/>
    </source>
</evidence>
<dbReference type="GO" id="GO:0004540">
    <property type="term" value="F:RNA nuclease activity"/>
    <property type="evidence" value="ECO:0007669"/>
    <property type="project" value="InterPro"/>
</dbReference>
<dbReference type="RefSeq" id="WP_151620855.1">
    <property type="nucleotide sequence ID" value="NZ_WBXO01000009.1"/>
</dbReference>
<gene>
    <name evidence="5" type="ORF">F9B85_10955</name>
</gene>
<dbReference type="PANTHER" id="PTHR33397">
    <property type="entry name" value="UPF0331 PROTEIN YUTE"/>
    <property type="match status" value="1"/>
</dbReference>
<evidence type="ECO:0000313" key="5">
    <source>
        <dbReference type="EMBL" id="KAB2951802.1"/>
    </source>
</evidence>
<keyword evidence="1" id="KW-1277">Toxin-antitoxin system</keyword>
<sequence length="138" mass="15602">MVSDVILNKVQVIERCMNRINEVYDNNPDNLQDLTKQDSIVLNLQRLCEASIDLAMHIVSERKLGIPQSSRDAFDMLEKVGIIEASMAKNLKAMVGFRNIAVHDYQSLDLIVIQKIIEAQLDEIKAFSKKVVALAFDN</sequence>
<dbReference type="Gene3D" id="1.20.120.580">
    <property type="entry name" value="bsu32300-like"/>
    <property type="match status" value="1"/>
</dbReference>
<dbReference type="SUPFAM" id="SSF81593">
    <property type="entry name" value="Nucleotidyltransferase substrate binding subunit/domain"/>
    <property type="match status" value="1"/>
</dbReference>